<feature type="transmembrane region" description="Helical" evidence="1">
    <location>
        <begin position="115"/>
        <end position="136"/>
    </location>
</feature>
<organism evidence="3 4">
    <name type="scientific">Methanosarcina baikalica</name>
    <dbReference type="NCBI Taxonomy" id="3073890"/>
    <lineage>
        <taxon>Archaea</taxon>
        <taxon>Methanobacteriati</taxon>
        <taxon>Methanobacteriota</taxon>
        <taxon>Stenosarchaea group</taxon>
        <taxon>Methanomicrobia</taxon>
        <taxon>Methanosarcinales</taxon>
        <taxon>Methanosarcinaceae</taxon>
        <taxon>Methanosarcina</taxon>
    </lineage>
</organism>
<gene>
    <name evidence="3" type="ORF">RG963_15080</name>
</gene>
<keyword evidence="1" id="KW-0812">Transmembrane</keyword>
<comment type="caution">
    <text evidence="3">The sequence shown here is derived from an EMBL/GenBank/DDBJ whole genome shotgun (WGS) entry which is preliminary data.</text>
</comment>
<name>A0ABU2D517_9EURY</name>
<feature type="transmembrane region" description="Helical" evidence="1">
    <location>
        <begin position="175"/>
        <end position="198"/>
    </location>
</feature>
<evidence type="ECO:0000256" key="1">
    <source>
        <dbReference type="SAM" id="Phobius"/>
    </source>
</evidence>
<keyword evidence="1" id="KW-1133">Transmembrane helix</keyword>
<dbReference type="EMBL" id="JAVKPK010000088">
    <property type="protein sequence ID" value="MDR7667074.1"/>
    <property type="molecule type" value="Genomic_DNA"/>
</dbReference>
<dbReference type="GO" id="GO:0016787">
    <property type="term" value="F:hydrolase activity"/>
    <property type="evidence" value="ECO:0007669"/>
    <property type="project" value="UniProtKB-KW"/>
</dbReference>
<dbReference type="RefSeq" id="WP_310577102.1">
    <property type="nucleotide sequence ID" value="NZ_JAVKPK010000088.1"/>
</dbReference>
<evidence type="ECO:0000313" key="4">
    <source>
        <dbReference type="Proteomes" id="UP001246244"/>
    </source>
</evidence>
<proteinExistence type="predicted"/>
<dbReference type="PANTHER" id="PTHR43592">
    <property type="entry name" value="CAAX AMINO TERMINAL PROTEASE"/>
    <property type="match status" value="1"/>
</dbReference>
<dbReference type="EC" id="3.4.-.-" evidence="3"/>
<accession>A0ABU2D517</accession>
<evidence type="ECO:0000313" key="3">
    <source>
        <dbReference type="EMBL" id="MDR7667074.1"/>
    </source>
</evidence>
<feature type="domain" description="CAAX prenyl protease 2/Lysostaphin resistance protein A-like" evidence="2">
    <location>
        <begin position="184"/>
        <end position="274"/>
    </location>
</feature>
<feature type="transmembrane region" description="Helical" evidence="1">
    <location>
        <begin position="37"/>
        <end position="56"/>
    </location>
</feature>
<dbReference type="Pfam" id="PF02517">
    <property type="entry name" value="Rce1-like"/>
    <property type="match status" value="1"/>
</dbReference>
<reference evidence="4" key="1">
    <citation type="submission" date="2023-07" db="EMBL/GenBank/DDBJ databases">
        <title>Whole-genome sequencing of a new Methanosarcina sp. Z-7115.</title>
        <authorList>
            <person name="Zhilina T.N."/>
            <person name="Merkel A.Y."/>
        </authorList>
    </citation>
    <scope>NUCLEOTIDE SEQUENCE [LARGE SCALE GENOMIC DNA]</scope>
    <source>
        <strain evidence="4">Z-7115</strain>
    </source>
</reference>
<feature type="transmembrane region" description="Helical" evidence="1">
    <location>
        <begin position="241"/>
        <end position="256"/>
    </location>
</feature>
<keyword evidence="3" id="KW-0378">Hydrolase</keyword>
<evidence type="ECO:0000259" key="2">
    <source>
        <dbReference type="Pfam" id="PF02517"/>
    </source>
</evidence>
<keyword evidence="1" id="KW-0472">Membrane</keyword>
<dbReference type="PANTHER" id="PTHR43592:SF15">
    <property type="entry name" value="CAAX AMINO TERMINAL PROTEASE FAMILY PROTEIN"/>
    <property type="match status" value="1"/>
</dbReference>
<protein>
    <submittedName>
        <fullName evidence="3">CPBP family intramembrane glutamic endopeptidase</fullName>
        <ecNumber evidence="3">3.4.-.-</ecNumber>
    </submittedName>
</protein>
<sequence length="283" mass="32144">MGTFESLNIETMETPEDVKLHPSENLRREMPEIKNKWLYLAIPVIAIAFAELMIYSGNIIQAMGIHALILLGLSFSTMFVKNEEIQKTYQALILLPILRLVDLSMPVFYDVKLYNLIFIYGLLVIPVSIAATNQEFTRTQLGITFRKIWIYIPLSIVLGLLLGTGEYLIAGKHLLIGDLSVFSLLMLSIIMIFFVGLVEETIYRSILQNRLETAFGNRKGLIITSILFGLMHSGYGNINEIVYTFLIGIFIGYLFYRTRSLPLVALTHGFINVFFFGIIPLLF</sequence>
<feature type="transmembrane region" description="Helical" evidence="1">
    <location>
        <begin position="62"/>
        <end position="80"/>
    </location>
</feature>
<feature type="transmembrane region" description="Helical" evidence="1">
    <location>
        <begin position="263"/>
        <end position="282"/>
    </location>
</feature>
<dbReference type="InterPro" id="IPR003675">
    <property type="entry name" value="Rce1/LyrA-like_dom"/>
</dbReference>
<dbReference type="Proteomes" id="UP001246244">
    <property type="component" value="Unassembled WGS sequence"/>
</dbReference>
<keyword evidence="4" id="KW-1185">Reference proteome</keyword>
<feature type="transmembrane region" description="Helical" evidence="1">
    <location>
        <begin position="148"/>
        <end position="169"/>
    </location>
</feature>